<accession>A0A2I0QYP0</accession>
<dbReference type="AlphaFoldDB" id="A0A2I0QYP0"/>
<organism evidence="2 3">
    <name type="scientific">Brumimicrobium salinarum</name>
    <dbReference type="NCBI Taxonomy" id="2058658"/>
    <lineage>
        <taxon>Bacteria</taxon>
        <taxon>Pseudomonadati</taxon>
        <taxon>Bacteroidota</taxon>
        <taxon>Flavobacteriia</taxon>
        <taxon>Flavobacteriales</taxon>
        <taxon>Crocinitomicaceae</taxon>
        <taxon>Brumimicrobium</taxon>
    </lineage>
</organism>
<dbReference type="Proteomes" id="UP000236654">
    <property type="component" value="Unassembled WGS sequence"/>
</dbReference>
<gene>
    <name evidence="2" type="ORF">CW751_15090</name>
</gene>
<dbReference type="EMBL" id="PJNI01000051">
    <property type="protein sequence ID" value="PKR79444.1"/>
    <property type="molecule type" value="Genomic_DNA"/>
</dbReference>
<keyword evidence="3" id="KW-1185">Reference proteome</keyword>
<keyword evidence="1" id="KW-0812">Transmembrane</keyword>
<evidence type="ECO:0000313" key="3">
    <source>
        <dbReference type="Proteomes" id="UP000236654"/>
    </source>
</evidence>
<comment type="caution">
    <text evidence="2">The sequence shown here is derived from an EMBL/GenBank/DDBJ whole genome shotgun (WGS) entry which is preliminary data.</text>
</comment>
<keyword evidence="1" id="KW-0472">Membrane</keyword>
<keyword evidence="1" id="KW-1133">Transmembrane helix</keyword>
<evidence type="ECO:0000256" key="1">
    <source>
        <dbReference type="SAM" id="Phobius"/>
    </source>
</evidence>
<proteinExistence type="predicted"/>
<reference evidence="2 3" key="1">
    <citation type="submission" date="2017-12" db="EMBL/GenBank/DDBJ databases">
        <title>The draft genome sequence of Brumimicrobium saltpan LHR20.</title>
        <authorList>
            <person name="Do Z.-J."/>
            <person name="Luo H.-R."/>
        </authorList>
    </citation>
    <scope>NUCLEOTIDE SEQUENCE [LARGE SCALE GENOMIC DNA]</scope>
    <source>
        <strain evidence="2 3">LHR20</strain>
    </source>
</reference>
<evidence type="ECO:0000313" key="2">
    <source>
        <dbReference type="EMBL" id="PKR79444.1"/>
    </source>
</evidence>
<protein>
    <submittedName>
        <fullName evidence="2">Uncharacterized protein</fullName>
    </submittedName>
</protein>
<name>A0A2I0QYP0_9FLAO</name>
<feature type="transmembrane region" description="Helical" evidence="1">
    <location>
        <begin position="6"/>
        <end position="22"/>
    </location>
</feature>
<sequence length="46" mass="5496">MISYEINFFILFLLFLIFIHSYKIKEFYIPQNSTPFLAGLIPLLLI</sequence>